<name>A0ABY5V1R4_9BACT</name>
<dbReference type="Proteomes" id="UP001059295">
    <property type="component" value="Chromosome"/>
</dbReference>
<feature type="chain" id="PRO_5045897117" evidence="1">
    <location>
        <begin position="21"/>
        <end position="186"/>
    </location>
</feature>
<keyword evidence="1" id="KW-0732">Signal</keyword>
<evidence type="ECO:0000313" key="3">
    <source>
        <dbReference type="EMBL" id="UWN57584.1"/>
    </source>
</evidence>
<protein>
    <submittedName>
        <fullName evidence="3">PorT family protein</fullName>
    </submittedName>
</protein>
<dbReference type="GeneID" id="82890480"/>
<evidence type="ECO:0000259" key="2">
    <source>
        <dbReference type="Pfam" id="PF13568"/>
    </source>
</evidence>
<dbReference type="RefSeq" id="WP_019245008.1">
    <property type="nucleotide sequence ID" value="NZ_CAPH01000006.1"/>
</dbReference>
<accession>A0ABY5V1R4</accession>
<dbReference type="Pfam" id="PF13568">
    <property type="entry name" value="OMP_b-brl_2"/>
    <property type="match status" value="1"/>
</dbReference>
<organism evidence="3 4">
    <name type="scientific">Alistipes ihumii AP11</name>
    <dbReference type="NCBI Taxonomy" id="1211813"/>
    <lineage>
        <taxon>Bacteria</taxon>
        <taxon>Pseudomonadati</taxon>
        <taxon>Bacteroidota</taxon>
        <taxon>Bacteroidia</taxon>
        <taxon>Bacteroidales</taxon>
        <taxon>Rikenellaceae</taxon>
        <taxon>Alistipes</taxon>
    </lineage>
</organism>
<sequence>MKKILLTLMAACAAFSFASAQETGFGFGVKAGVNISNQTLDDAAKYKAGFTGGVFVDYRTCNWFAVSADVLYSRQGSKIKDSDVKLRTDYLNIPVLANFYLTRGMALKAGVQPGFLLAAKAKEGDVKVDVKEMYKTFDLSIPVGLSYDFKFGLILDARYNIGVTNLAKDAGCTRNSVFAVTAGWRF</sequence>
<keyword evidence="4" id="KW-1185">Reference proteome</keyword>
<evidence type="ECO:0000313" key="4">
    <source>
        <dbReference type="Proteomes" id="UP001059295"/>
    </source>
</evidence>
<feature type="signal peptide" evidence="1">
    <location>
        <begin position="1"/>
        <end position="20"/>
    </location>
</feature>
<reference evidence="3" key="1">
    <citation type="journal article" date="2022" name="Cell">
        <title>Design, construction, and in vivo augmentation of a complex gut microbiome.</title>
        <authorList>
            <person name="Cheng A.G."/>
            <person name="Ho P.Y."/>
            <person name="Aranda-Diaz A."/>
            <person name="Jain S."/>
            <person name="Yu F.B."/>
            <person name="Meng X."/>
            <person name="Wang M."/>
            <person name="Iakiviak M."/>
            <person name="Nagashima K."/>
            <person name="Zhao A."/>
            <person name="Murugkar P."/>
            <person name="Patil A."/>
            <person name="Atabakhsh K."/>
            <person name="Weakley A."/>
            <person name="Yan J."/>
            <person name="Brumbaugh A.R."/>
            <person name="Higginbottom S."/>
            <person name="Dimas A."/>
            <person name="Shiver A.L."/>
            <person name="Deutschbauer A."/>
            <person name="Neff N."/>
            <person name="Sonnenburg J.L."/>
            <person name="Huang K.C."/>
            <person name="Fischbach M.A."/>
        </authorList>
    </citation>
    <scope>NUCLEOTIDE SEQUENCE</scope>
    <source>
        <strain evidence="3">AP11</strain>
    </source>
</reference>
<proteinExistence type="predicted"/>
<dbReference type="InterPro" id="IPR011250">
    <property type="entry name" value="OMP/PagP_B-barrel"/>
</dbReference>
<dbReference type="EMBL" id="CP102294">
    <property type="protein sequence ID" value="UWN57584.1"/>
    <property type="molecule type" value="Genomic_DNA"/>
</dbReference>
<evidence type="ECO:0000256" key="1">
    <source>
        <dbReference type="SAM" id="SignalP"/>
    </source>
</evidence>
<dbReference type="Gene3D" id="2.40.160.20">
    <property type="match status" value="1"/>
</dbReference>
<gene>
    <name evidence="3" type="ORF">NQ491_02060</name>
</gene>
<dbReference type="SUPFAM" id="SSF56925">
    <property type="entry name" value="OMPA-like"/>
    <property type="match status" value="1"/>
</dbReference>
<dbReference type="InterPro" id="IPR025665">
    <property type="entry name" value="Beta-barrel_OMP_2"/>
</dbReference>
<feature type="domain" description="Outer membrane protein beta-barrel" evidence="2">
    <location>
        <begin position="20"/>
        <end position="166"/>
    </location>
</feature>